<dbReference type="Pfam" id="PF26130">
    <property type="entry name" value="PB1-like"/>
    <property type="match status" value="1"/>
</dbReference>
<dbReference type="Pfam" id="PF10551">
    <property type="entry name" value="MULE"/>
    <property type="match status" value="1"/>
</dbReference>
<proteinExistence type="predicted"/>
<reference evidence="5" key="1">
    <citation type="submission" date="2022-08" db="EMBL/GenBank/DDBJ databases">
        <authorList>
            <person name="Gutierrez-Valencia J."/>
        </authorList>
    </citation>
    <scope>NUCLEOTIDE SEQUENCE</scope>
</reference>
<keyword evidence="6" id="KW-1185">Reference proteome</keyword>
<name>A0AAV0NG24_9ROSI</name>
<feature type="domain" description="MULE transposase" evidence="3">
    <location>
        <begin position="473"/>
        <end position="544"/>
    </location>
</feature>
<evidence type="ECO:0000259" key="2">
    <source>
        <dbReference type="Pfam" id="PF03108"/>
    </source>
</evidence>
<sequence>MVYIVGEDVCYFGGEVKYLDWIDPDCLSLFELDGYLVDFDHFESVRMLEEYRTTCGWSYYWRLPGERLKEGLRELTSDKDIVYMAAKVIQDTKFVEVYLINKEEFHKAAQEADKEENVREGDRVILHSPFEQEHDLEHGLDDCNLENNDGEAGREGSTEIMHSTVEQQHVMETGLDDRDLQGNDEEADKEDDRVDSDIELASGENFEVGEDDLEGQDNDGKAGNHKIFIDDAFEGSFEDDQYDSDYLGSVHSDDDEEEQRVPTRPRYPEFNPEKDMSDPQFCLHQVFRDFDTFKDAIKNYSINSKQPLKFKHSDKSRVQVVCQQGCPWNIWVGPTDDGKAVQIRTCRLQHEGCVLVFKNRFGDVNFIARRYLQRFQADMEWKTESIIQTVAEDYNWTISRWKAWRIKRTAKELLRGNAKEQYRKLQDYCAQVRRTSPGSTCYVETSENSNIFKRMYCCLEPCKRGIASCRKIVMLDGCFLKTEYGGQLLSAVGLDGNGGSFPISYAAVTVENGENWTWFLKQLCVDLNIFEDLGSWMFMSDKQKVCVTFFEFDYAKNKVSFLKPVCNLLIILVLYLDFWMQGLLNALESIVPYAEHRCCVRHLVANLYRAQGSNKTTRDLLWNAARASYDAEFKRCMNELKNYDDKAQQLDSAS</sequence>
<evidence type="ECO:0000313" key="6">
    <source>
        <dbReference type="Proteomes" id="UP001154282"/>
    </source>
</evidence>
<dbReference type="EMBL" id="CAMGYJ010000008">
    <property type="protein sequence ID" value="CAI0457434.1"/>
    <property type="molecule type" value="Genomic_DNA"/>
</dbReference>
<protein>
    <recommendedName>
        <fullName evidence="7">Transposase MuDR plant domain-containing protein</fullName>
    </recommendedName>
</protein>
<dbReference type="Pfam" id="PF03108">
    <property type="entry name" value="DBD_Tnp_Mut"/>
    <property type="match status" value="1"/>
</dbReference>
<feature type="domain" description="Transposase MuDR plant" evidence="2">
    <location>
        <begin position="284"/>
        <end position="333"/>
    </location>
</feature>
<dbReference type="PANTHER" id="PTHR31973">
    <property type="entry name" value="POLYPROTEIN, PUTATIVE-RELATED"/>
    <property type="match status" value="1"/>
</dbReference>
<dbReference type="PANTHER" id="PTHR31973:SF191">
    <property type="entry name" value="OS05G0489400 PROTEIN"/>
    <property type="match status" value="1"/>
</dbReference>
<evidence type="ECO:0008006" key="7">
    <source>
        <dbReference type="Google" id="ProtNLM"/>
    </source>
</evidence>
<feature type="domain" description="PB1-like" evidence="4">
    <location>
        <begin position="7"/>
        <end position="99"/>
    </location>
</feature>
<dbReference type="AlphaFoldDB" id="A0AAV0NG24"/>
<dbReference type="InterPro" id="IPR004332">
    <property type="entry name" value="Transposase_MuDR"/>
</dbReference>
<evidence type="ECO:0000259" key="4">
    <source>
        <dbReference type="Pfam" id="PF26130"/>
    </source>
</evidence>
<feature type="region of interest" description="Disordered" evidence="1">
    <location>
        <begin position="240"/>
        <end position="275"/>
    </location>
</feature>
<organism evidence="5 6">
    <name type="scientific">Linum tenue</name>
    <dbReference type="NCBI Taxonomy" id="586396"/>
    <lineage>
        <taxon>Eukaryota</taxon>
        <taxon>Viridiplantae</taxon>
        <taxon>Streptophyta</taxon>
        <taxon>Embryophyta</taxon>
        <taxon>Tracheophyta</taxon>
        <taxon>Spermatophyta</taxon>
        <taxon>Magnoliopsida</taxon>
        <taxon>eudicotyledons</taxon>
        <taxon>Gunneridae</taxon>
        <taxon>Pentapetalae</taxon>
        <taxon>rosids</taxon>
        <taxon>fabids</taxon>
        <taxon>Malpighiales</taxon>
        <taxon>Linaceae</taxon>
        <taxon>Linum</taxon>
    </lineage>
</organism>
<dbReference type="Proteomes" id="UP001154282">
    <property type="component" value="Unassembled WGS sequence"/>
</dbReference>
<dbReference type="InterPro" id="IPR058594">
    <property type="entry name" value="PB1-like_dom_pln"/>
</dbReference>
<comment type="caution">
    <text evidence="5">The sequence shown here is derived from an EMBL/GenBank/DDBJ whole genome shotgun (WGS) entry which is preliminary data.</text>
</comment>
<gene>
    <name evidence="5" type="ORF">LITE_LOCUS33127</name>
</gene>
<evidence type="ECO:0000313" key="5">
    <source>
        <dbReference type="EMBL" id="CAI0457434.1"/>
    </source>
</evidence>
<evidence type="ECO:0000259" key="3">
    <source>
        <dbReference type="Pfam" id="PF10551"/>
    </source>
</evidence>
<accession>A0AAV0NG24</accession>
<dbReference type="InterPro" id="IPR018289">
    <property type="entry name" value="MULE_transposase_dom"/>
</dbReference>
<evidence type="ECO:0000256" key="1">
    <source>
        <dbReference type="SAM" id="MobiDB-lite"/>
    </source>
</evidence>
<feature type="region of interest" description="Disordered" evidence="1">
    <location>
        <begin position="172"/>
        <end position="196"/>
    </location>
</feature>